<organism evidence="2">
    <name type="scientific">Meiothermus ruber</name>
    <dbReference type="NCBI Taxonomy" id="277"/>
    <lineage>
        <taxon>Bacteria</taxon>
        <taxon>Thermotogati</taxon>
        <taxon>Deinococcota</taxon>
        <taxon>Deinococci</taxon>
        <taxon>Thermales</taxon>
        <taxon>Thermaceae</taxon>
        <taxon>Meiothermus</taxon>
    </lineage>
</organism>
<name>A0A7C3HHX5_MEIRU</name>
<keyword evidence="1" id="KW-0472">Membrane</keyword>
<reference evidence="2" key="1">
    <citation type="journal article" date="2020" name="mSystems">
        <title>Genome- and Community-Level Interaction Insights into Carbon Utilization and Element Cycling Functions of Hydrothermarchaeota in Hydrothermal Sediment.</title>
        <authorList>
            <person name="Zhou Z."/>
            <person name="Liu Y."/>
            <person name="Xu W."/>
            <person name="Pan J."/>
            <person name="Luo Z.H."/>
            <person name="Li M."/>
        </authorList>
    </citation>
    <scope>NUCLEOTIDE SEQUENCE [LARGE SCALE GENOMIC DNA]</scope>
    <source>
        <strain evidence="2">SpSt-524</strain>
    </source>
</reference>
<keyword evidence="1" id="KW-0812">Transmembrane</keyword>
<proteinExistence type="predicted"/>
<dbReference type="RefSeq" id="WP_409653680.1">
    <property type="nucleotide sequence ID" value="NZ_JBKBUW010000001.1"/>
</dbReference>
<evidence type="ECO:0000256" key="1">
    <source>
        <dbReference type="SAM" id="Phobius"/>
    </source>
</evidence>
<evidence type="ECO:0000313" key="2">
    <source>
        <dbReference type="EMBL" id="HFG20140.1"/>
    </source>
</evidence>
<dbReference type="EMBL" id="DSWI01000011">
    <property type="protein sequence ID" value="HFG20140.1"/>
    <property type="molecule type" value="Genomic_DNA"/>
</dbReference>
<accession>A0A7C3HHX5</accession>
<comment type="caution">
    <text evidence="2">The sequence shown here is derived from an EMBL/GenBank/DDBJ whole genome shotgun (WGS) entry which is preliminary data.</text>
</comment>
<sequence length="115" mass="13295">MEINFITALIMASLVMVILFSVWYPQAQNHKVDRDVQALARMVRHARRHNTVVRYHNGVPFVVTHQRRGLVYMCGGKLVTRQQLVSLLGSEEIVRRVEREESMQTPNPTRLTIPS</sequence>
<keyword evidence="1" id="KW-1133">Transmembrane helix</keyword>
<dbReference type="AlphaFoldDB" id="A0A7C3HHX5"/>
<feature type="transmembrane region" description="Helical" evidence="1">
    <location>
        <begin position="6"/>
        <end position="24"/>
    </location>
</feature>
<protein>
    <submittedName>
        <fullName evidence="2">Uncharacterized protein</fullName>
    </submittedName>
</protein>
<gene>
    <name evidence="2" type="ORF">ENS82_05365</name>
</gene>